<name>A0A2M7LN51_9BACT</name>
<dbReference type="EMBL" id="PFJI01000227">
    <property type="protein sequence ID" value="PIX69491.1"/>
    <property type="molecule type" value="Genomic_DNA"/>
</dbReference>
<dbReference type="InterPro" id="IPR051046">
    <property type="entry name" value="MurCDEF_CellWall_CoF430Synth"/>
</dbReference>
<accession>A0A2M7LN51</accession>
<dbReference type="GO" id="GO:0016881">
    <property type="term" value="F:acid-amino acid ligase activity"/>
    <property type="evidence" value="ECO:0007669"/>
    <property type="project" value="InterPro"/>
</dbReference>
<keyword evidence="2" id="KW-0547">Nucleotide-binding</keyword>
<gene>
    <name evidence="5" type="ORF">COZ39_05315</name>
</gene>
<reference evidence="6" key="1">
    <citation type="submission" date="2017-09" db="EMBL/GenBank/DDBJ databases">
        <title>Depth-based differentiation of microbial function through sediment-hosted aquifers and enrichment of novel symbionts in the deep terrestrial subsurface.</title>
        <authorList>
            <person name="Probst A.J."/>
            <person name="Ladd B."/>
            <person name="Jarett J.K."/>
            <person name="Geller-Mcgrath D.E."/>
            <person name="Sieber C.M.K."/>
            <person name="Emerson J.B."/>
            <person name="Anantharaman K."/>
            <person name="Thomas B.C."/>
            <person name="Malmstrom R."/>
            <person name="Stieglmeier M."/>
            <person name="Klingl A."/>
            <person name="Woyke T."/>
            <person name="Ryan C.M."/>
            <person name="Banfield J.F."/>
        </authorList>
    </citation>
    <scope>NUCLEOTIDE SEQUENCE [LARGE SCALE GENOMIC DNA]</scope>
</reference>
<keyword evidence="3" id="KW-0067">ATP-binding</keyword>
<dbReference type="AlphaFoldDB" id="A0A2M7LN51"/>
<evidence type="ECO:0000313" key="5">
    <source>
        <dbReference type="EMBL" id="PIX69491.1"/>
    </source>
</evidence>
<dbReference type="Pfam" id="PF02875">
    <property type="entry name" value="Mur_ligase_C"/>
    <property type="match status" value="1"/>
</dbReference>
<proteinExistence type="predicted"/>
<evidence type="ECO:0000313" key="6">
    <source>
        <dbReference type="Proteomes" id="UP000229708"/>
    </source>
</evidence>
<protein>
    <recommendedName>
        <fullName evidence="4">Mur ligase C-terminal domain-containing protein</fullName>
    </recommendedName>
</protein>
<feature type="domain" description="Mur ligase C-terminal" evidence="4">
    <location>
        <begin position="35"/>
        <end position="161"/>
    </location>
</feature>
<keyword evidence="1" id="KW-0436">Ligase</keyword>
<dbReference type="GO" id="GO:0005524">
    <property type="term" value="F:ATP binding"/>
    <property type="evidence" value="ECO:0007669"/>
    <property type="project" value="UniProtKB-KW"/>
</dbReference>
<dbReference type="InterPro" id="IPR036615">
    <property type="entry name" value="Mur_ligase_C_dom_sf"/>
</dbReference>
<dbReference type="SUPFAM" id="SSF53244">
    <property type="entry name" value="MurD-like peptide ligases, peptide-binding domain"/>
    <property type="match status" value="1"/>
</dbReference>
<dbReference type="Gene3D" id="3.90.190.20">
    <property type="entry name" value="Mur ligase, C-terminal domain"/>
    <property type="match status" value="1"/>
</dbReference>
<evidence type="ECO:0000259" key="4">
    <source>
        <dbReference type="Pfam" id="PF02875"/>
    </source>
</evidence>
<evidence type="ECO:0000256" key="1">
    <source>
        <dbReference type="ARBA" id="ARBA00022598"/>
    </source>
</evidence>
<evidence type="ECO:0000256" key="2">
    <source>
        <dbReference type="ARBA" id="ARBA00022741"/>
    </source>
</evidence>
<dbReference type="PANTHER" id="PTHR43024">
    <property type="entry name" value="UDP-N-ACETYLMURAMOYL-TRIPEPTIDE--D-ALANYL-D-ALANINE LIGASE"/>
    <property type="match status" value="1"/>
</dbReference>
<organism evidence="5 6">
    <name type="scientific">Candidatus Roizmanbacteria bacterium CG_4_10_14_3_um_filter_33_21</name>
    <dbReference type="NCBI Taxonomy" id="1974830"/>
    <lineage>
        <taxon>Bacteria</taxon>
        <taxon>Candidatus Roizmaniibacteriota</taxon>
    </lineage>
</organism>
<dbReference type="InterPro" id="IPR004101">
    <property type="entry name" value="Mur_ligase_C"/>
</dbReference>
<comment type="caution">
    <text evidence="5">The sequence shown here is derived from an EMBL/GenBank/DDBJ whole genome shotgun (WGS) entry which is preliminary data.</text>
</comment>
<dbReference type="Proteomes" id="UP000229708">
    <property type="component" value="Unassembled WGS sequence"/>
</dbReference>
<sequence>MASVLTMIALSKITQQSISFDSLIKVIKTIAPLQGRMNLEKGPMGTIVLNDSLRANPASTASGLKTLSGFNIGNHRKFAVLAEMGELQKPQIEHEKIGELIAKLKIDYLVSIGPWQKYTANLAIKNNMQKDKVFWVKDVQTAAQILRPLIKPGDLIYLKGSLLRHVNRILLLLDGKEVGCRAVLCPFYHPCEKCQYLKKGFNQ</sequence>
<dbReference type="PANTHER" id="PTHR43024:SF1">
    <property type="entry name" value="UDP-N-ACETYLMURAMOYL-TRIPEPTIDE--D-ALANYL-D-ALANINE LIGASE"/>
    <property type="match status" value="1"/>
</dbReference>
<evidence type="ECO:0000256" key="3">
    <source>
        <dbReference type="ARBA" id="ARBA00022840"/>
    </source>
</evidence>